<dbReference type="EMBL" id="FOOE01000004">
    <property type="protein sequence ID" value="SFF60435.1"/>
    <property type="molecule type" value="Genomic_DNA"/>
</dbReference>
<proteinExistence type="predicted"/>
<accession>A0A1I2JZZ1</accession>
<dbReference type="Pfam" id="PF12804">
    <property type="entry name" value="NTP_transf_3"/>
    <property type="match status" value="1"/>
</dbReference>
<gene>
    <name evidence="2" type="ORF">SAMN04487885_10413</name>
</gene>
<dbReference type="STRING" id="1529.SAMN04487885_10413"/>
<name>A0A1I2JZZ1_9CLOT</name>
<evidence type="ECO:0000313" key="2">
    <source>
        <dbReference type="EMBL" id="SFF60435.1"/>
    </source>
</evidence>
<dbReference type="Pfam" id="PF13412">
    <property type="entry name" value="HTH_24"/>
    <property type="match status" value="1"/>
</dbReference>
<dbReference type="SUPFAM" id="SSF56112">
    <property type="entry name" value="Protein kinase-like (PK-like)"/>
    <property type="match status" value="1"/>
</dbReference>
<dbReference type="SUPFAM" id="SSF53448">
    <property type="entry name" value="Nucleotide-diphospho-sugar transferases"/>
    <property type="match status" value="1"/>
</dbReference>
<dbReference type="InterPro" id="IPR036388">
    <property type="entry name" value="WH-like_DNA-bd_sf"/>
</dbReference>
<dbReference type="CDD" id="cd00090">
    <property type="entry name" value="HTH_ARSR"/>
    <property type="match status" value="1"/>
</dbReference>
<dbReference type="InterPro" id="IPR025877">
    <property type="entry name" value="MobA-like_NTP_Trfase"/>
</dbReference>
<dbReference type="InterPro" id="IPR036390">
    <property type="entry name" value="WH_DNA-bd_sf"/>
</dbReference>
<dbReference type="GO" id="GO:0005737">
    <property type="term" value="C:cytoplasm"/>
    <property type="evidence" value="ECO:0007669"/>
    <property type="project" value="TreeGrafter"/>
</dbReference>
<dbReference type="GO" id="GO:0004305">
    <property type="term" value="F:ethanolamine kinase activity"/>
    <property type="evidence" value="ECO:0007669"/>
    <property type="project" value="TreeGrafter"/>
</dbReference>
<dbReference type="GO" id="GO:0006646">
    <property type="term" value="P:phosphatidylethanolamine biosynthetic process"/>
    <property type="evidence" value="ECO:0007669"/>
    <property type="project" value="TreeGrafter"/>
</dbReference>
<dbReference type="GO" id="GO:0016779">
    <property type="term" value="F:nucleotidyltransferase activity"/>
    <property type="evidence" value="ECO:0007669"/>
    <property type="project" value="UniProtKB-ARBA"/>
</dbReference>
<dbReference type="RefSeq" id="WP_027637551.1">
    <property type="nucleotide sequence ID" value="NZ_BAAACD010000006.1"/>
</dbReference>
<dbReference type="eggNOG" id="COG1213">
    <property type="taxonomic scope" value="Bacteria"/>
</dbReference>
<dbReference type="InterPro" id="IPR011009">
    <property type="entry name" value="Kinase-like_dom_sf"/>
</dbReference>
<dbReference type="Gene3D" id="3.30.200.20">
    <property type="entry name" value="Phosphorylase Kinase, domain 1"/>
    <property type="match status" value="1"/>
</dbReference>
<dbReference type="CDD" id="cd05151">
    <property type="entry name" value="ChoK-like"/>
    <property type="match status" value="1"/>
</dbReference>
<dbReference type="SUPFAM" id="SSF46785">
    <property type="entry name" value="Winged helix' DNA-binding domain"/>
    <property type="match status" value="1"/>
</dbReference>
<dbReference type="Proteomes" id="UP000182135">
    <property type="component" value="Unassembled WGS sequence"/>
</dbReference>
<dbReference type="OrthoDB" id="9803871at2"/>
<dbReference type="InterPro" id="IPR011991">
    <property type="entry name" value="ArsR-like_HTH"/>
</dbReference>
<dbReference type="Gene3D" id="3.90.550.10">
    <property type="entry name" value="Spore Coat Polysaccharide Biosynthesis Protein SpsA, Chain A"/>
    <property type="match status" value="1"/>
</dbReference>
<dbReference type="PANTHER" id="PTHR22603">
    <property type="entry name" value="CHOLINE/ETHANOALAMINE KINASE"/>
    <property type="match status" value="1"/>
</dbReference>
<sequence>MNKNIEVLEILNRDSNLSQREISKRAGISVGKVNSILKSLENEGYLEYNQAKNKKYSYIITEKALFLLEQNLKKNDDTRIKILDDTPTEVKQAVILAAGKRKEILNPVGILELEKDISIINRIIDALKNNGINNITVITGYESEKYEHLKETNNVTIINNPKYKWTGTMASLALAEKTIKGDFIVVENDLIFEERALKRLITNPRRDCVVITTESGSNDESFVELRNEFLFKISKDIHALNKIDGEFIGLTKISLDVFRKMLDEYSKNKNPYINYEYTLLDVCRYYDVGYIKINDLIWAEVDNKDHYDKVINYIYPMIKRKELEVKFGYLESLICKLLKVDKSEILNISHLSGVNNNSFKVLLKNDAYSLRIPGEAADRSVNRSVEKYNSKKLYELGISPKDVYFDEKTGIKFSEFIYKAEPINATSAKKEENMKDIAGILKRLHKSNVIFENTFDFQKSVEKYEELIKETSTYIYHQYNEIKKKVFNIYDEIKDNNIKLCPCHNDLIPENIIKSGNGKFYLVDLEYSAMNDYLWDIASLFLECAFSQDDEELFLRIYFKRDIDEKVREKIFKYKILQNFLWSLWGRFKEAENEDLGTFGIDRYNNVKNYIYTRL</sequence>
<keyword evidence="3" id="KW-1185">Reference proteome</keyword>
<keyword evidence="2" id="KW-0808">Transferase</keyword>
<evidence type="ECO:0000259" key="1">
    <source>
        <dbReference type="Pfam" id="PF12804"/>
    </source>
</evidence>
<organism evidence="2 3">
    <name type="scientific">Clostridium cadaveris</name>
    <dbReference type="NCBI Taxonomy" id="1529"/>
    <lineage>
        <taxon>Bacteria</taxon>
        <taxon>Bacillati</taxon>
        <taxon>Bacillota</taxon>
        <taxon>Clostridia</taxon>
        <taxon>Eubacteriales</taxon>
        <taxon>Clostridiaceae</taxon>
        <taxon>Clostridium</taxon>
    </lineage>
</organism>
<dbReference type="eggNOG" id="COG0510">
    <property type="taxonomic scope" value="Bacteria"/>
</dbReference>
<keyword evidence="2" id="KW-0418">Kinase</keyword>
<feature type="domain" description="MobA-like NTP transferase" evidence="1">
    <location>
        <begin position="93"/>
        <end position="215"/>
    </location>
</feature>
<dbReference type="Pfam" id="PF01633">
    <property type="entry name" value="Choline_kinase"/>
    <property type="match status" value="1"/>
</dbReference>
<dbReference type="Gene3D" id="3.90.1200.10">
    <property type="match status" value="1"/>
</dbReference>
<reference evidence="2 3" key="1">
    <citation type="submission" date="2016-10" db="EMBL/GenBank/DDBJ databases">
        <authorList>
            <person name="de Groot N.N."/>
        </authorList>
    </citation>
    <scope>NUCLEOTIDE SEQUENCE [LARGE SCALE GENOMIC DNA]</scope>
    <source>
        <strain evidence="2 3">NLAE-zl-G419</strain>
    </source>
</reference>
<dbReference type="PANTHER" id="PTHR22603:SF66">
    <property type="entry name" value="ETHANOLAMINE KINASE"/>
    <property type="match status" value="1"/>
</dbReference>
<dbReference type="GeneID" id="90543653"/>
<dbReference type="AlphaFoldDB" id="A0A1I2JZZ1"/>
<evidence type="ECO:0000313" key="3">
    <source>
        <dbReference type="Proteomes" id="UP000182135"/>
    </source>
</evidence>
<dbReference type="InterPro" id="IPR029044">
    <property type="entry name" value="Nucleotide-diphossugar_trans"/>
</dbReference>
<dbReference type="Gene3D" id="1.10.10.10">
    <property type="entry name" value="Winged helix-like DNA-binding domain superfamily/Winged helix DNA-binding domain"/>
    <property type="match status" value="1"/>
</dbReference>
<protein>
    <submittedName>
        <fullName evidence="2">Thiamine kinase</fullName>
    </submittedName>
</protein>